<comment type="similarity">
    <text evidence="1">Belongs to the CSN12 family.</text>
</comment>
<dbReference type="GO" id="GO:0006368">
    <property type="term" value="P:transcription elongation by RNA polymerase II"/>
    <property type="evidence" value="ECO:0007669"/>
    <property type="project" value="TreeGrafter"/>
</dbReference>
<evidence type="ECO:0000313" key="4">
    <source>
        <dbReference type="Proteomes" id="UP001220961"/>
    </source>
</evidence>
<dbReference type="InterPro" id="IPR045114">
    <property type="entry name" value="Csn12-like"/>
</dbReference>
<dbReference type="InterPro" id="IPR036388">
    <property type="entry name" value="WH-like_DNA-bd_sf"/>
</dbReference>
<feature type="domain" description="PCI" evidence="2">
    <location>
        <begin position="224"/>
        <end position="409"/>
    </location>
</feature>
<dbReference type="Proteomes" id="UP001220961">
    <property type="component" value="Chromosome 3"/>
</dbReference>
<dbReference type="GO" id="GO:0003690">
    <property type="term" value="F:double-stranded DNA binding"/>
    <property type="evidence" value="ECO:0007669"/>
    <property type="project" value="InterPro"/>
</dbReference>
<dbReference type="Gene3D" id="1.10.10.10">
    <property type="entry name" value="Winged helix-like DNA-binding domain superfamily/Winged helix DNA-binding domain"/>
    <property type="match status" value="1"/>
</dbReference>
<proteinExistence type="inferred from homology"/>
<dbReference type="GO" id="GO:0070390">
    <property type="term" value="C:transcription export complex 2"/>
    <property type="evidence" value="ECO:0007669"/>
    <property type="project" value="TreeGrafter"/>
</dbReference>
<reference evidence="3" key="1">
    <citation type="submission" date="2023-03" db="EMBL/GenBank/DDBJ databases">
        <title>Mating type loci evolution in Malassezia.</title>
        <authorList>
            <person name="Coelho M.A."/>
        </authorList>
    </citation>
    <scope>NUCLEOTIDE SEQUENCE</scope>
    <source>
        <strain evidence="3">CBS 10434</strain>
    </source>
</reference>
<dbReference type="AlphaFoldDB" id="A0AAF0E4A1"/>
<dbReference type="PANTHER" id="PTHR12732:SF0">
    <property type="entry name" value="PCI DOMAIN-CONTAINING PROTEIN 2"/>
    <property type="match status" value="1"/>
</dbReference>
<name>A0AAF0E4A1_9BASI</name>
<protein>
    <submittedName>
        <fullName evidence="3">COP9 signalosome (CSN) subunit</fullName>
    </submittedName>
</protein>
<evidence type="ECO:0000259" key="2">
    <source>
        <dbReference type="PROSITE" id="PS50250"/>
    </source>
</evidence>
<evidence type="ECO:0000256" key="1">
    <source>
        <dbReference type="ARBA" id="ARBA00025771"/>
    </source>
</evidence>
<dbReference type="PANTHER" id="PTHR12732">
    <property type="entry name" value="UNCHARACTERIZED PROTEASOME COMPONENT REGION PCI-CONTAINING"/>
    <property type="match status" value="1"/>
</dbReference>
<evidence type="ECO:0000313" key="3">
    <source>
        <dbReference type="EMBL" id="WFD19242.1"/>
    </source>
</evidence>
<dbReference type="GO" id="GO:0003723">
    <property type="term" value="F:RNA binding"/>
    <property type="evidence" value="ECO:0007669"/>
    <property type="project" value="InterPro"/>
</dbReference>
<dbReference type="InterPro" id="IPR000717">
    <property type="entry name" value="PCI_dom"/>
</dbReference>
<accession>A0AAF0E4A1</accession>
<organism evidence="3 4">
    <name type="scientific">Malassezia caprae</name>
    <dbReference type="NCBI Taxonomy" id="1381934"/>
    <lineage>
        <taxon>Eukaryota</taxon>
        <taxon>Fungi</taxon>
        <taxon>Dikarya</taxon>
        <taxon>Basidiomycota</taxon>
        <taxon>Ustilaginomycotina</taxon>
        <taxon>Malasseziomycetes</taxon>
        <taxon>Malasseziales</taxon>
        <taxon>Malasseziaceae</taxon>
        <taxon>Malassezia</taxon>
    </lineage>
</organism>
<dbReference type="PROSITE" id="PS50250">
    <property type="entry name" value="PCI"/>
    <property type="match status" value="1"/>
</dbReference>
<dbReference type="EMBL" id="CP119910">
    <property type="protein sequence ID" value="WFD19242.1"/>
    <property type="molecule type" value="Genomic_DNA"/>
</dbReference>
<gene>
    <name evidence="3" type="primary">CSN12</name>
    <name evidence="3" type="ORF">MCAP1_001465</name>
</gene>
<keyword evidence="4" id="KW-1185">Reference proteome</keyword>
<dbReference type="SMART" id="SM00753">
    <property type="entry name" value="PAM"/>
    <property type="match status" value="1"/>
</dbReference>
<dbReference type="GO" id="GO:0016973">
    <property type="term" value="P:poly(A)+ mRNA export from nucleus"/>
    <property type="evidence" value="ECO:0007669"/>
    <property type="project" value="TreeGrafter"/>
</dbReference>
<dbReference type="GO" id="GO:0000973">
    <property type="term" value="P:post-transcriptional tethering of RNA polymerase II gene DNA at nuclear periphery"/>
    <property type="evidence" value="ECO:0007669"/>
    <property type="project" value="TreeGrafter"/>
</dbReference>
<sequence>MSSLARDVAASLAREDGALLARALSLQTGNTRRKVATVADPSLSTVQALVRPARLPAPWDDMVAHYICAGALLFGPSTKTRKPAESWHLAAEALQACTSVFLRLFAALSPGRWAIPVLVSLLRDLRWTAKCADDAAHAVARDARRANPHMEECARTLNRGFSACVADRYPSLAQSKKWGTYAMVGLVFRTYFQLQSISLCKNILRALGAGDLPPLEAFPKAHVVTFRYYVGRLALLEEDYGRAESELSQALALAPRASTKHIERILVYLIPIRLLQGQQLAPRWLAEYPRLAQLYAPFLRACQRGDVRAFDEALRDAAVERALVHLGVYLAMERARDVCVTCLLRRVWALSGRGTRQRLGPMAAALQWLGAADGADGAEWLVATQMARGRVKGYIAHERQMLVLSANEPFPHASLSML</sequence>